<feature type="region of interest" description="Disordered" evidence="1">
    <location>
        <begin position="209"/>
        <end position="262"/>
    </location>
</feature>
<feature type="non-terminal residue" evidence="2">
    <location>
        <position position="1"/>
    </location>
</feature>
<feature type="non-terminal residue" evidence="2">
    <location>
        <position position="262"/>
    </location>
</feature>
<name>A0A146MGK3_LYGHE</name>
<gene>
    <name evidence="2" type="ORF">g.40318</name>
</gene>
<reference evidence="2" key="1">
    <citation type="journal article" date="2016" name="Gigascience">
        <title>De novo construction of an expanded transcriptome assembly for the western tarnished plant bug, Lygus hesperus.</title>
        <authorList>
            <person name="Tassone E.E."/>
            <person name="Geib S.M."/>
            <person name="Hall B."/>
            <person name="Fabrick J.A."/>
            <person name="Brent C.S."/>
            <person name="Hull J.J."/>
        </authorList>
    </citation>
    <scope>NUCLEOTIDE SEQUENCE</scope>
</reference>
<dbReference type="EMBL" id="GDHC01000447">
    <property type="protein sequence ID" value="JAQ18182.1"/>
    <property type="molecule type" value="Transcribed_RNA"/>
</dbReference>
<proteinExistence type="predicted"/>
<evidence type="ECO:0000256" key="1">
    <source>
        <dbReference type="SAM" id="MobiDB-lite"/>
    </source>
</evidence>
<accession>A0A146MGK3</accession>
<evidence type="ECO:0000313" key="2">
    <source>
        <dbReference type="EMBL" id="JAQ18182.1"/>
    </source>
</evidence>
<dbReference type="AlphaFoldDB" id="A0A146MGK3"/>
<organism evidence="2">
    <name type="scientific">Lygus hesperus</name>
    <name type="common">Western plant bug</name>
    <dbReference type="NCBI Taxonomy" id="30085"/>
    <lineage>
        <taxon>Eukaryota</taxon>
        <taxon>Metazoa</taxon>
        <taxon>Ecdysozoa</taxon>
        <taxon>Arthropoda</taxon>
        <taxon>Hexapoda</taxon>
        <taxon>Insecta</taxon>
        <taxon>Pterygota</taxon>
        <taxon>Neoptera</taxon>
        <taxon>Paraneoptera</taxon>
        <taxon>Hemiptera</taxon>
        <taxon>Heteroptera</taxon>
        <taxon>Panheteroptera</taxon>
        <taxon>Cimicomorpha</taxon>
        <taxon>Miridae</taxon>
        <taxon>Mirini</taxon>
        <taxon>Lygus</taxon>
    </lineage>
</organism>
<protein>
    <submittedName>
        <fullName evidence="2">Uncharacterized protein</fullName>
    </submittedName>
</protein>
<feature type="compositionally biased region" description="Acidic residues" evidence="1">
    <location>
        <begin position="1"/>
        <end position="27"/>
    </location>
</feature>
<sequence>PEDEEEEEVPEDEEELPEIEEDSGNDSDLEKSELETFEMLEKLCEIESKERGEKTERGRIQSYHEYKKLKETSPIVVEYKNQIVVDKDVKGVKIKPAESKFGEFQRQESDVSMDTSCESWSEILGQEGLKDRKMDFVDEGSPKIDMPEIRVGDEDRNFDWRLNDDGRESVLEIRVPVDFDSGDIPSPWMVHKSDLRSVDCSGGFYEDTGNSAGIERSEGCGNTEGIGGFEEDASDAGVRRLEGSNSGIPEESRIVGRNGVLD</sequence>
<feature type="region of interest" description="Disordered" evidence="1">
    <location>
        <begin position="1"/>
        <end position="30"/>
    </location>
</feature>